<dbReference type="InterPro" id="IPR048389">
    <property type="entry name" value="YciQ-like_C"/>
</dbReference>
<accession>A0ABS4KF56</accession>
<feature type="domain" description="DUF2207" evidence="2">
    <location>
        <begin position="25"/>
        <end position="202"/>
    </location>
</feature>
<dbReference type="InterPro" id="IPR018702">
    <property type="entry name" value="DUF2207"/>
</dbReference>
<evidence type="ECO:0000259" key="2">
    <source>
        <dbReference type="Pfam" id="PF09972"/>
    </source>
</evidence>
<keyword evidence="1" id="KW-0472">Membrane</keyword>
<evidence type="ECO:0000256" key="1">
    <source>
        <dbReference type="SAM" id="Phobius"/>
    </source>
</evidence>
<name>A0ABS4KF56_9FIRM</name>
<proteinExistence type="predicted"/>
<feature type="transmembrane region" description="Helical" evidence="1">
    <location>
        <begin position="399"/>
        <end position="422"/>
    </location>
</feature>
<organism evidence="4 5">
    <name type="scientific">Peptoniphilus stercorisuis</name>
    <dbReference type="NCBI Taxonomy" id="1436965"/>
    <lineage>
        <taxon>Bacteria</taxon>
        <taxon>Bacillati</taxon>
        <taxon>Bacillota</taxon>
        <taxon>Tissierellia</taxon>
        <taxon>Tissierellales</taxon>
        <taxon>Peptoniphilaceae</taxon>
        <taxon>Peptoniphilus</taxon>
    </lineage>
</organism>
<dbReference type="Proteomes" id="UP001519306">
    <property type="component" value="Unassembled WGS sequence"/>
</dbReference>
<sequence>MKKRSIILFLILIFIPNIVFGKSVEIENLNTKLQLEENGDYEIEENLSLISDTNMNGVYRTIYYAQSDGITNLKISSNNKTFKLDNKAQNGDLYKYSLEDIDNNLKIKIFIPWNEKVNVKISYTLNNAAIKGNDTGFISYNFMSKIDTPIKNFKGTIEAKDINFENLKVKADAKNSELIKDKNTITLLAHDLEDGDYLSINTQIPLESIKYSTNERDLSLSDLENFNENGFNTNPINKITTSIIVAFTLIISIFYKKSKSQKSDDNTLGHIMKLSPAEASSLILGNNNSYNFILATLLNFEREGYLNIYEKEYITKKKKKKRNNYIYKKTNKDINELTNSEKYLYNMLFDKRDTFSSKDLNEYRKDSSSDYNKKFAKYLDELNKDLINKGLKSTNYTNVVVGIISLLLSILFLVLGIVGIIFGNLLGLLVILLSVLVFYISIKLLSTQPALGKEQSSYYKEIYKKLSKEKNFENYSEIEKEKLIIYSIAFGLTFERINYLKDEFNINTALFIPLYWIGTNNSNMQKEMNRSFVGNESGVTSFGGGISSGGTGSTGGGSAGGF</sequence>
<evidence type="ECO:0000313" key="4">
    <source>
        <dbReference type="EMBL" id="MBP2026010.1"/>
    </source>
</evidence>
<dbReference type="RefSeq" id="WP_210061841.1">
    <property type="nucleotide sequence ID" value="NZ_JAGGLJ010000017.1"/>
</dbReference>
<feature type="transmembrane region" description="Helical" evidence="1">
    <location>
        <begin position="239"/>
        <end position="255"/>
    </location>
</feature>
<keyword evidence="5" id="KW-1185">Reference proteome</keyword>
<dbReference type="EMBL" id="JAGGLJ010000017">
    <property type="protein sequence ID" value="MBP2026010.1"/>
    <property type="molecule type" value="Genomic_DNA"/>
</dbReference>
<feature type="transmembrane region" description="Helical" evidence="1">
    <location>
        <begin position="428"/>
        <end position="446"/>
    </location>
</feature>
<reference evidence="4 5" key="1">
    <citation type="submission" date="2021-03" db="EMBL/GenBank/DDBJ databases">
        <title>Genomic Encyclopedia of Type Strains, Phase IV (KMG-IV): sequencing the most valuable type-strain genomes for metagenomic binning, comparative biology and taxonomic classification.</title>
        <authorList>
            <person name="Goeker M."/>
        </authorList>
    </citation>
    <scope>NUCLEOTIDE SEQUENCE [LARGE SCALE GENOMIC DNA]</scope>
    <source>
        <strain evidence="4 5">DSM 27563</strain>
    </source>
</reference>
<gene>
    <name evidence="4" type="ORF">J2Z71_001562</name>
</gene>
<keyword evidence="1" id="KW-0812">Transmembrane</keyword>
<keyword evidence="1" id="KW-1133">Transmembrane helix</keyword>
<evidence type="ECO:0000259" key="3">
    <source>
        <dbReference type="Pfam" id="PF20990"/>
    </source>
</evidence>
<dbReference type="Pfam" id="PF20990">
    <property type="entry name" value="DUF2207_C"/>
    <property type="match status" value="1"/>
</dbReference>
<dbReference type="Pfam" id="PF09972">
    <property type="entry name" value="DUF2207"/>
    <property type="match status" value="1"/>
</dbReference>
<evidence type="ECO:0000313" key="5">
    <source>
        <dbReference type="Proteomes" id="UP001519306"/>
    </source>
</evidence>
<protein>
    <submittedName>
        <fullName evidence="4">Uncharacterized membrane protein YbaN (DUF454 family)</fullName>
    </submittedName>
</protein>
<comment type="caution">
    <text evidence="4">The sequence shown here is derived from an EMBL/GenBank/DDBJ whole genome shotgun (WGS) entry which is preliminary data.</text>
</comment>
<feature type="domain" description="Predicted membrane protein YciQ-like C-terminal" evidence="3">
    <location>
        <begin position="273"/>
        <end position="492"/>
    </location>
</feature>